<dbReference type="PANTHER" id="PTHR42913:SF3">
    <property type="entry name" value="64 KDA MITOCHONDRIAL NADH DEHYDROGENASE (EUROFUNG)"/>
    <property type="match status" value="1"/>
</dbReference>
<dbReference type="InterPro" id="IPR051169">
    <property type="entry name" value="NADH-Q_oxidoreductase"/>
</dbReference>
<reference evidence="7 8" key="1">
    <citation type="submission" date="2016-12" db="EMBL/GenBank/DDBJ databases">
        <title>Candidatus Reconcilibacillus cellulovorans genome.</title>
        <authorList>
            <person name="Kolinko S."/>
            <person name="Wu Y.-W."/>
            <person name="Tachea F."/>
            <person name="Denzel E."/>
            <person name="Hiras J."/>
            <person name="Baecker N."/>
            <person name="Chan L.J."/>
            <person name="Eichorst S.A."/>
            <person name="Frey D."/>
            <person name="Adams P.D."/>
            <person name="Pray T."/>
            <person name="Tanjore D."/>
            <person name="Petzold C.J."/>
            <person name="Gladden J.M."/>
            <person name="Simmons B.A."/>
            <person name="Singer S.W."/>
        </authorList>
    </citation>
    <scope>NUCLEOTIDE SEQUENCE [LARGE SCALE GENOMIC DNA]</scope>
    <source>
        <strain evidence="7">JTherm</strain>
    </source>
</reference>
<comment type="cofactor">
    <cofactor evidence="1">
        <name>FAD</name>
        <dbReference type="ChEBI" id="CHEBI:57692"/>
    </cofactor>
</comment>
<organism evidence="7 8">
    <name type="scientific">Candidatus Reconcilbacillus cellulovorans</name>
    <dbReference type="NCBI Taxonomy" id="1906605"/>
    <lineage>
        <taxon>Bacteria</taxon>
        <taxon>Bacillati</taxon>
        <taxon>Bacillota</taxon>
        <taxon>Bacilli</taxon>
        <taxon>Bacillales</taxon>
        <taxon>Paenibacillaceae</taxon>
        <taxon>Candidatus Reconcilbacillus</taxon>
    </lineage>
</organism>
<evidence type="ECO:0000256" key="2">
    <source>
        <dbReference type="ARBA" id="ARBA00005272"/>
    </source>
</evidence>
<evidence type="ECO:0000256" key="3">
    <source>
        <dbReference type="ARBA" id="ARBA00022630"/>
    </source>
</evidence>
<feature type="domain" description="FAD/NAD(P)-binding" evidence="6">
    <location>
        <begin position="6"/>
        <end position="320"/>
    </location>
</feature>
<accession>A0A2A6DYK6</accession>
<keyword evidence="5" id="KW-0560">Oxidoreductase</keyword>
<comment type="similarity">
    <text evidence="2">Belongs to the NADH dehydrogenase family.</text>
</comment>
<evidence type="ECO:0000256" key="1">
    <source>
        <dbReference type="ARBA" id="ARBA00001974"/>
    </source>
</evidence>
<dbReference type="GO" id="GO:0019646">
    <property type="term" value="P:aerobic electron transport chain"/>
    <property type="evidence" value="ECO:0007669"/>
    <property type="project" value="TreeGrafter"/>
</dbReference>
<dbReference type="Pfam" id="PF07992">
    <property type="entry name" value="Pyr_redox_2"/>
    <property type="match status" value="1"/>
</dbReference>
<name>A0A2A6DYK6_9BACL</name>
<dbReference type="EMBL" id="MOXJ01000026">
    <property type="protein sequence ID" value="PDO09823.1"/>
    <property type="molecule type" value="Genomic_DNA"/>
</dbReference>
<dbReference type="PRINTS" id="PR00368">
    <property type="entry name" value="FADPNR"/>
</dbReference>
<proteinExistence type="inferred from homology"/>
<keyword evidence="3" id="KW-0285">Flavoprotein</keyword>
<dbReference type="GO" id="GO:0003955">
    <property type="term" value="F:NAD(P)H dehydrogenase (quinone) activity"/>
    <property type="evidence" value="ECO:0007669"/>
    <property type="project" value="TreeGrafter"/>
</dbReference>
<dbReference type="SUPFAM" id="SSF51905">
    <property type="entry name" value="FAD/NAD(P)-binding domain"/>
    <property type="match status" value="1"/>
</dbReference>
<gene>
    <name evidence="7" type="ORF">BLM47_10360</name>
</gene>
<keyword evidence="4" id="KW-0274">FAD</keyword>
<evidence type="ECO:0000259" key="6">
    <source>
        <dbReference type="Pfam" id="PF07992"/>
    </source>
</evidence>
<evidence type="ECO:0000313" key="8">
    <source>
        <dbReference type="Proteomes" id="UP000243688"/>
    </source>
</evidence>
<evidence type="ECO:0000256" key="4">
    <source>
        <dbReference type="ARBA" id="ARBA00022827"/>
    </source>
</evidence>
<comment type="caution">
    <text evidence="7">The sequence shown here is derived from an EMBL/GenBank/DDBJ whole genome shotgun (WGS) entry which is preliminary data.</text>
</comment>
<evidence type="ECO:0000313" key="7">
    <source>
        <dbReference type="EMBL" id="PDO09823.1"/>
    </source>
</evidence>
<dbReference type="InterPro" id="IPR036188">
    <property type="entry name" value="FAD/NAD-bd_sf"/>
</dbReference>
<evidence type="ECO:0000256" key="5">
    <source>
        <dbReference type="ARBA" id="ARBA00023002"/>
    </source>
</evidence>
<dbReference type="Gene3D" id="3.50.50.100">
    <property type="match status" value="1"/>
</dbReference>
<dbReference type="AlphaFoldDB" id="A0A2A6DYK6"/>
<protein>
    <submittedName>
        <fullName evidence="7">FAD-dependent oxidoreductase</fullName>
    </submittedName>
</protein>
<sequence>MSRIPRIVILGAGYGGIVTALRLQKELHYNEADVTLVNKHDYHFLTTQLHMPAAGTEDPDHVRVDISKLIDEFKIDFVKSTVVEIRPYDRKVILEDGTLSYDYLVVALGGEPETFGIPGLKEHALSIRSLNSVRLIREHIEYRFAQFKKDSSRPELLTVVVGGAGFTGIEFLGELADRVPVLCKEFDVDPKLVKIYNVEAAPTALPGFDPDLVEYAVRVLEKKGVTFKLGVAIKECLPEAVVLANGETIRAGTIIWSGGIRGNRLLDEAGFETVRGRVKVDPYLRSPQFENVFVIGDCSLVVGEDGKPYPPTAQIATQQGATCAYNLTAVIRNEPMKPFKPQIRGTVASLGKGEAIGVVGKYKLKGRIAALAKKMIDMRYLFMIGGVPLVLRKARI</sequence>
<dbReference type="PANTHER" id="PTHR42913">
    <property type="entry name" value="APOPTOSIS-INDUCING FACTOR 1"/>
    <property type="match status" value="1"/>
</dbReference>
<dbReference type="Proteomes" id="UP000243688">
    <property type="component" value="Unassembled WGS sequence"/>
</dbReference>
<dbReference type="InterPro" id="IPR023753">
    <property type="entry name" value="FAD/NAD-binding_dom"/>
</dbReference>